<feature type="transmembrane region" description="Helical" evidence="6">
    <location>
        <begin position="105"/>
        <end position="127"/>
    </location>
</feature>
<dbReference type="AlphaFoldDB" id="A0A4Q2UIG6"/>
<keyword evidence="2 4" id="KW-0479">Metal-binding</keyword>
<keyword evidence="6" id="KW-1133">Transmembrane helix</keyword>
<name>A0A4Q2UIG6_9BACT</name>
<dbReference type="InterPro" id="IPR009056">
    <property type="entry name" value="Cyt_c-like_dom"/>
</dbReference>
<dbReference type="RefSeq" id="WP_129602632.1">
    <property type="nucleotide sequence ID" value="NZ_SBLB01000004.1"/>
</dbReference>
<dbReference type="PANTHER" id="PTHR33751">
    <property type="entry name" value="CBB3-TYPE CYTOCHROME C OXIDASE SUBUNIT FIXP"/>
    <property type="match status" value="1"/>
</dbReference>
<dbReference type="Proteomes" id="UP000290407">
    <property type="component" value="Unassembled WGS sequence"/>
</dbReference>
<accession>A0A4Q2UIG6</accession>
<dbReference type="SUPFAM" id="SSF46626">
    <property type="entry name" value="Cytochrome c"/>
    <property type="match status" value="1"/>
</dbReference>
<keyword evidence="6" id="KW-0812">Transmembrane</keyword>
<gene>
    <name evidence="8" type="ORF">EQG79_16410</name>
</gene>
<keyword evidence="1 4" id="KW-0349">Heme</keyword>
<evidence type="ECO:0000256" key="6">
    <source>
        <dbReference type="SAM" id="Phobius"/>
    </source>
</evidence>
<dbReference type="EMBL" id="SBLB01000004">
    <property type="protein sequence ID" value="RYC68984.1"/>
    <property type="molecule type" value="Genomic_DNA"/>
</dbReference>
<feature type="region of interest" description="Disordered" evidence="5">
    <location>
        <begin position="253"/>
        <end position="278"/>
    </location>
</feature>
<dbReference type="InterPro" id="IPR038414">
    <property type="entry name" value="CcoP_N_sf"/>
</dbReference>
<reference evidence="8 9" key="1">
    <citation type="submission" date="2019-01" db="EMBL/GenBank/DDBJ databases">
        <title>Spirosoma flava sp. nov., a propanil-degrading bacterium isolated from herbicide-contaminated soil.</title>
        <authorList>
            <person name="Zhang L."/>
            <person name="Jiang J.-D."/>
        </authorList>
    </citation>
    <scope>NUCLEOTIDE SEQUENCE [LARGE SCALE GENOMIC DNA]</scope>
    <source>
        <strain evidence="8 9">TY50</strain>
    </source>
</reference>
<dbReference type="GO" id="GO:0046872">
    <property type="term" value="F:metal ion binding"/>
    <property type="evidence" value="ECO:0007669"/>
    <property type="project" value="UniProtKB-KW"/>
</dbReference>
<dbReference type="GO" id="GO:0009055">
    <property type="term" value="F:electron transfer activity"/>
    <property type="evidence" value="ECO:0007669"/>
    <property type="project" value="InterPro"/>
</dbReference>
<evidence type="ECO:0000256" key="1">
    <source>
        <dbReference type="ARBA" id="ARBA00022617"/>
    </source>
</evidence>
<sequence>MNLHSILLAADPGKSIWSLQTGEELVLLIVVILLLTGMVIVGVVALYLLLTLRKMVTPPVATQPSDTRTLWQRFTGLHALSQEKDLMMDHAYDDIHELDNPTPPWFMGLFYGTIAFGVVYLLIFHVIGTGDLQTAEYTQEVALADRQRDAYIKKVAGSINENTVAVVSDAKSLDAGKAVFMQSCVACHGQQGQGGVGPNLTDEYWLHGGSVKAIFHTINEGVPEKGMMSWKKQLNPLQVQQVASFILSLQGTKPAGAKEPQGDKEAPAAAPADKLATR</sequence>
<dbReference type="InterPro" id="IPR050597">
    <property type="entry name" value="Cytochrome_c_Oxidase_Subunit"/>
</dbReference>
<dbReference type="InterPro" id="IPR036909">
    <property type="entry name" value="Cyt_c-like_dom_sf"/>
</dbReference>
<feature type="domain" description="Cytochrome c" evidence="7">
    <location>
        <begin position="171"/>
        <end position="250"/>
    </location>
</feature>
<organism evidence="8 9">
    <name type="scientific">Spirosoma sordidisoli</name>
    <dbReference type="NCBI Taxonomy" id="2502893"/>
    <lineage>
        <taxon>Bacteria</taxon>
        <taxon>Pseudomonadati</taxon>
        <taxon>Bacteroidota</taxon>
        <taxon>Cytophagia</taxon>
        <taxon>Cytophagales</taxon>
        <taxon>Cytophagaceae</taxon>
        <taxon>Spirosoma</taxon>
    </lineage>
</organism>
<dbReference type="Pfam" id="PF13442">
    <property type="entry name" value="Cytochrome_CBB3"/>
    <property type="match status" value="1"/>
</dbReference>
<dbReference type="GO" id="GO:0020037">
    <property type="term" value="F:heme binding"/>
    <property type="evidence" value="ECO:0007669"/>
    <property type="project" value="InterPro"/>
</dbReference>
<evidence type="ECO:0000313" key="8">
    <source>
        <dbReference type="EMBL" id="RYC68984.1"/>
    </source>
</evidence>
<dbReference type="PROSITE" id="PS51007">
    <property type="entry name" value="CYTC"/>
    <property type="match status" value="1"/>
</dbReference>
<evidence type="ECO:0000259" key="7">
    <source>
        <dbReference type="PROSITE" id="PS51007"/>
    </source>
</evidence>
<evidence type="ECO:0000256" key="3">
    <source>
        <dbReference type="ARBA" id="ARBA00023004"/>
    </source>
</evidence>
<protein>
    <submittedName>
        <fullName evidence="8">C-type cytochrome</fullName>
    </submittedName>
</protein>
<dbReference type="Gene3D" id="6.10.280.130">
    <property type="match status" value="1"/>
</dbReference>
<keyword evidence="9" id="KW-1185">Reference proteome</keyword>
<evidence type="ECO:0000313" key="9">
    <source>
        <dbReference type="Proteomes" id="UP000290407"/>
    </source>
</evidence>
<dbReference type="Pfam" id="PF14715">
    <property type="entry name" value="FixP_N"/>
    <property type="match status" value="1"/>
</dbReference>
<dbReference type="InterPro" id="IPR032858">
    <property type="entry name" value="CcoP_N"/>
</dbReference>
<evidence type="ECO:0000256" key="5">
    <source>
        <dbReference type="SAM" id="MobiDB-lite"/>
    </source>
</evidence>
<evidence type="ECO:0000256" key="4">
    <source>
        <dbReference type="PROSITE-ProRule" id="PRU00433"/>
    </source>
</evidence>
<comment type="caution">
    <text evidence="8">The sequence shown here is derived from an EMBL/GenBank/DDBJ whole genome shotgun (WGS) entry which is preliminary data.</text>
</comment>
<keyword evidence="3 4" id="KW-0408">Iron</keyword>
<dbReference type="PANTHER" id="PTHR33751:SF1">
    <property type="entry name" value="CBB3-TYPE CYTOCHROME C OXIDASE SUBUNIT FIXP"/>
    <property type="match status" value="1"/>
</dbReference>
<proteinExistence type="predicted"/>
<evidence type="ECO:0000256" key="2">
    <source>
        <dbReference type="ARBA" id="ARBA00022723"/>
    </source>
</evidence>
<feature type="transmembrane region" description="Helical" evidence="6">
    <location>
        <begin position="25"/>
        <end position="50"/>
    </location>
</feature>
<dbReference type="Gene3D" id="1.10.760.10">
    <property type="entry name" value="Cytochrome c-like domain"/>
    <property type="match status" value="1"/>
</dbReference>
<keyword evidence="6" id="KW-0472">Membrane</keyword>